<name>A0ABX3MS50_9RHOB</name>
<dbReference type="RefSeq" id="WP_078522809.1">
    <property type="nucleotide sequence ID" value="NZ_MPZV01000005.1"/>
</dbReference>
<protein>
    <recommendedName>
        <fullName evidence="4">DUF177 domain-containing protein</fullName>
    </recommendedName>
</protein>
<feature type="region of interest" description="Disordered" evidence="1">
    <location>
        <begin position="158"/>
        <end position="196"/>
    </location>
</feature>
<keyword evidence="3" id="KW-1185">Reference proteome</keyword>
<evidence type="ECO:0008006" key="4">
    <source>
        <dbReference type="Google" id="ProtNLM"/>
    </source>
</evidence>
<evidence type="ECO:0000256" key="1">
    <source>
        <dbReference type="SAM" id="MobiDB-lite"/>
    </source>
</evidence>
<organism evidence="2 3">
    <name type="scientific">Thioclava sediminum</name>
    <dbReference type="NCBI Taxonomy" id="1915319"/>
    <lineage>
        <taxon>Bacteria</taxon>
        <taxon>Pseudomonadati</taxon>
        <taxon>Pseudomonadota</taxon>
        <taxon>Alphaproteobacteria</taxon>
        <taxon>Rhodobacterales</taxon>
        <taxon>Paracoccaceae</taxon>
        <taxon>Thioclava</taxon>
    </lineage>
</organism>
<gene>
    <name evidence="2" type="ORF">BMI91_17785</name>
</gene>
<accession>A0ABX3MS50</accession>
<dbReference type="InterPro" id="IPR003772">
    <property type="entry name" value="YceD"/>
</dbReference>
<evidence type="ECO:0000313" key="3">
    <source>
        <dbReference type="Proteomes" id="UP000190787"/>
    </source>
</evidence>
<feature type="compositionally biased region" description="Basic and acidic residues" evidence="1">
    <location>
        <begin position="185"/>
        <end position="196"/>
    </location>
</feature>
<evidence type="ECO:0000313" key="2">
    <source>
        <dbReference type="EMBL" id="OOY22525.1"/>
    </source>
</evidence>
<proteinExistence type="predicted"/>
<sequence>MTQTPVDPDLPAAPETIWSEPMRLADLPSRKPTRFDIEAKGERLKAIADWADIRDVEALRLKGELAPKGRSDWELRATLEARVVQDCVITLAPVTTDIREEVVRRYLADMEMPTSEEVEMPEDDTAEPLPTTVNLGVVALEAMELALPLYPRAADAELEGAQVTEPGAEPLSDEQMKPFANLRDLLAKGENGKGDA</sequence>
<dbReference type="Pfam" id="PF02620">
    <property type="entry name" value="YceD"/>
    <property type="match status" value="1"/>
</dbReference>
<comment type="caution">
    <text evidence="2">The sequence shown here is derived from an EMBL/GenBank/DDBJ whole genome shotgun (WGS) entry which is preliminary data.</text>
</comment>
<reference evidence="2 3" key="1">
    <citation type="submission" date="2016-11" db="EMBL/GenBank/DDBJ databases">
        <title>A multilocus sequence analysis scheme for characterization of bacteria in the genus Thioclava.</title>
        <authorList>
            <person name="Liu Y."/>
            <person name="Shao Z."/>
        </authorList>
    </citation>
    <scope>NUCLEOTIDE SEQUENCE [LARGE SCALE GENOMIC DNA]</scope>
    <source>
        <strain evidence="2 3">TAW-CT134</strain>
    </source>
</reference>
<dbReference type="Proteomes" id="UP000190787">
    <property type="component" value="Unassembled WGS sequence"/>
</dbReference>
<dbReference type="EMBL" id="MPZV01000005">
    <property type="protein sequence ID" value="OOY22525.1"/>
    <property type="molecule type" value="Genomic_DNA"/>
</dbReference>